<proteinExistence type="inferred from homology"/>
<dbReference type="Gene3D" id="3.90.78.10">
    <property type="entry name" value="UDP-N-acetylenolpyruvoylglucosamine reductase, C-terminal domain"/>
    <property type="match status" value="1"/>
</dbReference>
<dbReference type="GO" id="GO:0008360">
    <property type="term" value="P:regulation of cell shape"/>
    <property type="evidence" value="ECO:0007669"/>
    <property type="project" value="UniProtKB-KW"/>
</dbReference>
<dbReference type="AlphaFoldDB" id="A0A2H0BJQ5"/>
<dbReference type="InterPro" id="IPR016167">
    <property type="entry name" value="FAD-bd_PCMH_sub1"/>
</dbReference>
<organism evidence="19 20">
    <name type="scientific">Candidatus Woesebacteria bacterium CG22_combo_CG10-13_8_21_14_all_39_10</name>
    <dbReference type="NCBI Taxonomy" id="1975059"/>
    <lineage>
        <taxon>Bacteria</taxon>
        <taxon>Candidatus Woeseibacteriota</taxon>
    </lineage>
</organism>
<evidence type="ECO:0000256" key="10">
    <source>
        <dbReference type="ARBA" id="ARBA00022857"/>
    </source>
</evidence>
<dbReference type="GO" id="GO:0071555">
    <property type="term" value="P:cell wall organization"/>
    <property type="evidence" value="ECO:0007669"/>
    <property type="project" value="UniProtKB-KW"/>
</dbReference>
<dbReference type="InterPro" id="IPR016169">
    <property type="entry name" value="FAD-bd_PCMH_sub2"/>
</dbReference>
<comment type="pathway">
    <text evidence="4">Cell wall biogenesis; peptidoglycan biosynthesis.</text>
</comment>
<sequence length="255" mass="28472">MGERNMQFKDLTTFKIGGPIKHFFEVKSDKEIIKAGEFAKKNNLKIFILGGGSDILVNDKGFDGVVVKYTGKKLKVKSYKLKVIITAEAGMAWDELVKFSVEHNLQGLECMSGIPGTVGASPIQNIGAYGEEVKDTLLSLRAFEFKSGKFLNFSNKDCEFGYRDSFFKKPENWQRYLITSVSFKLTKYEDTDLSLQNIRDEILRVRGEKLENPKEVGNAGSFFKNPIVEGHKISAGLLIDKAGWKGKSYKGAAVS</sequence>
<evidence type="ECO:0000256" key="3">
    <source>
        <dbReference type="ARBA" id="ARBA00004496"/>
    </source>
</evidence>
<dbReference type="EC" id="1.3.1.98" evidence="5 17"/>
<evidence type="ECO:0000256" key="7">
    <source>
        <dbReference type="ARBA" id="ARBA00022618"/>
    </source>
</evidence>
<comment type="function">
    <text evidence="2">Cell wall formation.</text>
</comment>
<keyword evidence="9" id="KW-0274">FAD</keyword>
<dbReference type="PANTHER" id="PTHR21071:SF4">
    <property type="entry name" value="UDP-N-ACETYLENOLPYRUVOYLGLUCOSAMINE REDUCTASE"/>
    <property type="match status" value="1"/>
</dbReference>
<keyword evidence="8" id="KW-0285">Flavoprotein</keyword>
<feature type="non-terminal residue" evidence="19">
    <location>
        <position position="255"/>
    </location>
</feature>
<keyword evidence="6" id="KW-0963">Cytoplasm</keyword>
<evidence type="ECO:0000256" key="14">
    <source>
        <dbReference type="ARBA" id="ARBA00023306"/>
    </source>
</evidence>
<dbReference type="Pfam" id="PF01565">
    <property type="entry name" value="FAD_binding_4"/>
    <property type="match status" value="1"/>
</dbReference>
<evidence type="ECO:0000256" key="6">
    <source>
        <dbReference type="ARBA" id="ARBA00022490"/>
    </source>
</evidence>
<evidence type="ECO:0000256" key="17">
    <source>
        <dbReference type="NCBIfam" id="TIGR00179"/>
    </source>
</evidence>
<keyword evidence="12" id="KW-0573">Peptidoglycan synthesis</keyword>
<evidence type="ECO:0000313" key="19">
    <source>
        <dbReference type="EMBL" id="PIP57834.1"/>
    </source>
</evidence>
<dbReference type="Gene3D" id="3.30.465.10">
    <property type="match status" value="1"/>
</dbReference>
<dbReference type="Pfam" id="PF02873">
    <property type="entry name" value="MurB_C"/>
    <property type="match status" value="1"/>
</dbReference>
<dbReference type="EMBL" id="PCSW01000029">
    <property type="protein sequence ID" value="PIP57834.1"/>
    <property type="molecule type" value="Genomic_DNA"/>
</dbReference>
<dbReference type="Proteomes" id="UP000229847">
    <property type="component" value="Unassembled WGS sequence"/>
</dbReference>
<accession>A0A2H0BJQ5</accession>
<keyword evidence="11" id="KW-0133">Cell shape</keyword>
<dbReference type="SUPFAM" id="SSF56176">
    <property type="entry name" value="FAD-binding/transporter-associated domain-like"/>
    <property type="match status" value="1"/>
</dbReference>
<keyword evidence="7" id="KW-0132">Cell division</keyword>
<dbReference type="InterPro" id="IPR036635">
    <property type="entry name" value="MurB_C_sf"/>
</dbReference>
<evidence type="ECO:0000256" key="2">
    <source>
        <dbReference type="ARBA" id="ARBA00003921"/>
    </source>
</evidence>
<evidence type="ECO:0000256" key="11">
    <source>
        <dbReference type="ARBA" id="ARBA00022960"/>
    </source>
</evidence>
<comment type="subcellular location">
    <subcellularLocation>
        <location evidence="3">Cytoplasm</location>
    </subcellularLocation>
</comment>
<dbReference type="SUPFAM" id="SSF56194">
    <property type="entry name" value="Uridine diphospho-N-Acetylenolpyruvylglucosamine reductase, MurB, C-terminal domain"/>
    <property type="match status" value="1"/>
</dbReference>
<keyword evidence="13" id="KW-0560">Oxidoreductase</keyword>
<dbReference type="GO" id="GO:0051301">
    <property type="term" value="P:cell division"/>
    <property type="evidence" value="ECO:0007669"/>
    <property type="project" value="UniProtKB-KW"/>
</dbReference>
<dbReference type="GO" id="GO:0005829">
    <property type="term" value="C:cytosol"/>
    <property type="evidence" value="ECO:0007669"/>
    <property type="project" value="TreeGrafter"/>
</dbReference>
<protein>
    <recommendedName>
        <fullName evidence="5 17">UDP-N-acetylmuramate dehydrogenase</fullName>
        <ecNumber evidence="5 17">1.3.1.98</ecNumber>
    </recommendedName>
</protein>
<evidence type="ECO:0000313" key="20">
    <source>
        <dbReference type="Proteomes" id="UP000229847"/>
    </source>
</evidence>
<dbReference type="InterPro" id="IPR006094">
    <property type="entry name" value="Oxid_FAD_bind_N"/>
</dbReference>
<feature type="domain" description="FAD-binding PCMH-type" evidence="18">
    <location>
        <begin position="16"/>
        <end position="188"/>
    </location>
</feature>
<dbReference type="InterPro" id="IPR003170">
    <property type="entry name" value="MurB"/>
</dbReference>
<dbReference type="UniPathway" id="UPA00219"/>
<dbReference type="GO" id="GO:0071949">
    <property type="term" value="F:FAD binding"/>
    <property type="evidence" value="ECO:0007669"/>
    <property type="project" value="InterPro"/>
</dbReference>
<reference evidence="19 20" key="1">
    <citation type="submission" date="2017-09" db="EMBL/GenBank/DDBJ databases">
        <title>Depth-based differentiation of microbial function through sediment-hosted aquifers and enrichment of novel symbionts in the deep terrestrial subsurface.</title>
        <authorList>
            <person name="Probst A.J."/>
            <person name="Ladd B."/>
            <person name="Jarett J.K."/>
            <person name="Geller-Mcgrath D.E."/>
            <person name="Sieber C.M."/>
            <person name="Emerson J.B."/>
            <person name="Anantharaman K."/>
            <person name="Thomas B.C."/>
            <person name="Malmstrom R."/>
            <person name="Stieglmeier M."/>
            <person name="Klingl A."/>
            <person name="Woyke T."/>
            <person name="Ryan C.M."/>
            <person name="Banfield J.F."/>
        </authorList>
    </citation>
    <scope>NUCLEOTIDE SEQUENCE [LARGE SCALE GENOMIC DNA]</scope>
    <source>
        <strain evidence="19">CG22_combo_CG10-13_8_21_14_all_39_10</strain>
    </source>
</reference>
<comment type="caution">
    <text evidence="19">The sequence shown here is derived from an EMBL/GenBank/DDBJ whole genome shotgun (WGS) entry which is preliminary data.</text>
</comment>
<evidence type="ECO:0000256" key="13">
    <source>
        <dbReference type="ARBA" id="ARBA00023002"/>
    </source>
</evidence>
<dbReference type="InterPro" id="IPR036318">
    <property type="entry name" value="FAD-bd_PCMH-like_sf"/>
</dbReference>
<evidence type="ECO:0000256" key="1">
    <source>
        <dbReference type="ARBA" id="ARBA00001974"/>
    </source>
</evidence>
<evidence type="ECO:0000259" key="18">
    <source>
        <dbReference type="PROSITE" id="PS51387"/>
    </source>
</evidence>
<dbReference type="GO" id="GO:0009252">
    <property type="term" value="P:peptidoglycan biosynthetic process"/>
    <property type="evidence" value="ECO:0007669"/>
    <property type="project" value="UniProtKB-UniRule"/>
</dbReference>
<gene>
    <name evidence="19" type="primary">murB</name>
    <name evidence="19" type="ORF">COX03_00975</name>
</gene>
<evidence type="ECO:0000256" key="12">
    <source>
        <dbReference type="ARBA" id="ARBA00022984"/>
    </source>
</evidence>
<keyword evidence="15" id="KW-0961">Cell wall biogenesis/degradation</keyword>
<dbReference type="HAMAP" id="MF_00037">
    <property type="entry name" value="MurB"/>
    <property type="match status" value="1"/>
</dbReference>
<comment type="cofactor">
    <cofactor evidence="1">
        <name>FAD</name>
        <dbReference type="ChEBI" id="CHEBI:57692"/>
    </cofactor>
</comment>
<evidence type="ECO:0000256" key="16">
    <source>
        <dbReference type="ARBA" id="ARBA00048914"/>
    </source>
</evidence>
<evidence type="ECO:0000256" key="8">
    <source>
        <dbReference type="ARBA" id="ARBA00022630"/>
    </source>
</evidence>
<comment type="catalytic activity">
    <reaction evidence="16">
        <text>UDP-N-acetyl-alpha-D-muramate + NADP(+) = UDP-N-acetyl-3-O-(1-carboxyvinyl)-alpha-D-glucosamine + NADPH + H(+)</text>
        <dbReference type="Rhea" id="RHEA:12248"/>
        <dbReference type="ChEBI" id="CHEBI:15378"/>
        <dbReference type="ChEBI" id="CHEBI:57783"/>
        <dbReference type="ChEBI" id="CHEBI:58349"/>
        <dbReference type="ChEBI" id="CHEBI:68483"/>
        <dbReference type="ChEBI" id="CHEBI:70757"/>
        <dbReference type="EC" id="1.3.1.98"/>
    </reaction>
</comment>
<dbReference type="InterPro" id="IPR016166">
    <property type="entry name" value="FAD-bd_PCMH"/>
</dbReference>
<dbReference type="GO" id="GO:0008762">
    <property type="term" value="F:UDP-N-acetylmuramate dehydrogenase activity"/>
    <property type="evidence" value="ECO:0007669"/>
    <property type="project" value="UniProtKB-UniRule"/>
</dbReference>
<dbReference type="InterPro" id="IPR011601">
    <property type="entry name" value="MurB_C"/>
</dbReference>
<dbReference type="PANTHER" id="PTHR21071">
    <property type="entry name" value="UDP-N-ACETYLENOLPYRUVOYLGLUCOSAMINE REDUCTASE"/>
    <property type="match status" value="1"/>
</dbReference>
<dbReference type="Gene3D" id="3.30.43.10">
    <property type="entry name" value="Uridine Diphospho-n-acetylenolpyruvylglucosamine Reductase, domain 2"/>
    <property type="match status" value="1"/>
</dbReference>
<dbReference type="NCBIfam" id="TIGR00179">
    <property type="entry name" value="murB"/>
    <property type="match status" value="1"/>
</dbReference>
<evidence type="ECO:0000256" key="15">
    <source>
        <dbReference type="ARBA" id="ARBA00023316"/>
    </source>
</evidence>
<keyword evidence="14" id="KW-0131">Cell cycle</keyword>
<evidence type="ECO:0000256" key="9">
    <source>
        <dbReference type="ARBA" id="ARBA00022827"/>
    </source>
</evidence>
<evidence type="ECO:0000256" key="5">
    <source>
        <dbReference type="ARBA" id="ARBA00012518"/>
    </source>
</evidence>
<keyword evidence="10" id="KW-0521">NADP</keyword>
<evidence type="ECO:0000256" key="4">
    <source>
        <dbReference type="ARBA" id="ARBA00004752"/>
    </source>
</evidence>
<name>A0A2H0BJQ5_9BACT</name>
<dbReference type="PROSITE" id="PS51387">
    <property type="entry name" value="FAD_PCMH"/>
    <property type="match status" value="1"/>
</dbReference>